<reference evidence="1" key="1">
    <citation type="submission" date="2021-06" db="EMBL/GenBank/DDBJ databases">
        <authorList>
            <person name="Kallberg Y."/>
            <person name="Tangrot J."/>
            <person name="Rosling A."/>
        </authorList>
    </citation>
    <scope>NUCLEOTIDE SEQUENCE</scope>
    <source>
        <strain evidence="1">28 12/20/2015</strain>
    </source>
</reference>
<gene>
    <name evidence="1" type="ORF">SPELUC_LOCUS10159</name>
</gene>
<protein>
    <submittedName>
        <fullName evidence="1">12264_t:CDS:1</fullName>
    </submittedName>
</protein>
<name>A0ACA9P001_9GLOM</name>
<dbReference type="EMBL" id="CAJVPW010018311">
    <property type="protein sequence ID" value="CAG8681068.1"/>
    <property type="molecule type" value="Genomic_DNA"/>
</dbReference>
<accession>A0ACA9P001</accession>
<evidence type="ECO:0000313" key="2">
    <source>
        <dbReference type="Proteomes" id="UP000789366"/>
    </source>
</evidence>
<dbReference type="Proteomes" id="UP000789366">
    <property type="component" value="Unassembled WGS sequence"/>
</dbReference>
<evidence type="ECO:0000313" key="1">
    <source>
        <dbReference type="EMBL" id="CAG8681068.1"/>
    </source>
</evidence>
<keyword evidence="2" id="KW-1185">Reference proteome</keyword>
<comment type="caution">
    <text evidence="1">The sequence shown here is derived from an EMBL/GenBank/DDBJ whole genome shotgun (WGS) entry which is preliminary data.</text>
</comment>
<sequence length="89" mass="10513">MYRTLSGRIPPNQEEVLPNNFTLDVEEYNQEIINVITNEDPPSYNDINQDVQIQEHPQDTIIDTNYLSDRIAQDYQEIFSRIKILEETI</sequence>
<organism evidence="1 2">
    <name type="scientific">Cetraspora pellucida</name>
    <dbReference type="NCBI Taxonomy" id="1433469"/>
    <lineage>
        <taxon>Eukaryota</taxon>
        <taxon>Fungi</taxon>
        <taxon>Fungi incertae sedis</taxon>
        <taxon>Mucoromycota</taxon>
        <taxon>Glomeromycotina</taxon>
        <taxon>Glomeromycetes</taxon>
        <taxon>Diversisporales</taxon>
        <taxon>Gigasporaceae</taxon>
        <taxon>Cetraspora</taxon>
    </lineage>
</organism>
<feature type="non-terminal residue" evidence="1">
    <location>
        <position position="89"/>
    </location>
</feature>
<proteinExistence type="predicted"/>